<dbReference type="PANTHER" id="PTHR38600:SF2">
    <property type="entry name" value="SLL0088 PROTEIN"/>
    <property type="match status" value="1"/>
</dbReference>
<dbReference type="Gene3D" id="1.10.10.10">
    <property type="entry name" value="Winged helix-like DNA-binding domain superfamily/Winged helix DNA-binding domain"/>
    <property type="match status" value="1"/>
</dbReference>
<dbReference type="GO" id="GO:0003700">
    <property type="term" value="F:DNA-binding transcription factor activity"/>
    <property type="evidence" value="ECO:0007669"/>
    <property type="project" value="InterPro"/>
</dbReference>
<accession>A0A1I4H0K2</accession>
<dbReference type="Proteomes" id="UP000199533">
    <property type="component" value="Unassembled WGS sequence"/>
</dbReference>
<organism evidence="2 3">
    <name type="scientific">Nitrosomonas aestuarii</name>
    <dbReference type="NCBI Taxonomy" id="52441"/>
    <lineage>
        <taxon>Bacteria</taxon>
        <taxon>Pseudomonadati</taxon>
        <taxon>Pseudomonadota</taxon>
        <taxon>Betaproteobacteria</taxon>
        <taxon>Nitrosomonadales</taxon>
        <taxon>Nitrosomonadaceae</taxon>
        <taxon>Nitrosomonas</taxon>
    </lineage>
</organism>
<dbReference type="InterPro" id="IPR001845">
    <property type="entry name" value="HTH_ArsR_DNA-bd_dom"/>
</dbReference>
<dbReference type="PROSITE" id="PS50987">
    <property type="entry name" value="HTH_ARSR_2"/>
    <property type="match status" value="1"/>
</dbReference>
<dbReference type="SUPFAM" id="SSF46785">
    <property type="entry name" value="Winged helix' DNA-binding domain"/>
    <property type="match status" value="1"/>
</dbReference>
<dbReference type="EMBL" id="FOSP01000067">
    <property type="protein sequence ID" value="SFL35759.1"/>
    <property type="molecule type" value="Genomic_DNA"/>
</dbReference>
<sequence>MGQSCLYFIVDLIKWKLNNKNMDRFAALAEPNRRRMMEIIAAQGEIAASDISHQFDISPSAVSQHLKVLREAELVKMEKRAQQRIYSINPHGIDEMWEWLSQMRKFWNDRFDALDALLLTEHDTLKGNNDEHNTD</sequence>
<dbReference type="PRINTS" id="PR00778">
    <property type="entry name" value="HTHARSR"/>
</dbReference>
<keyword evidence="3" id="KW-1185">Reference proteome</keyword>
<evidence type="ECO:0000259" key="1">
    <source>
        <dbReference type="PROSITE" id="PS50987"/>
    </source>
</evidence>
<dbReference type="SMART" id="SM00418">
    <property type="entry name" value="HTH_ARSR"/>
    <property type="match status" value="1"/>
</dbReference>
<gene>
    <name evidence="2" type="ORF">SAMN05216302_10679</name>
</gene>
<evidence type="ECO:0000313" key="2">
    <source>
        <dbReference type="EMBL" id="SFL35759.1"/>
    </source>
</evidence>
<dbReference type="Pfam" id="PF01022">
    <property type="entry name" value="HTH_5"/>
    <property type="match status" value="1"/>
</dbReference>
<dbReference type="InterPro" id="IPR036390">
    <property type="entry name" value="WH_DNA-bd_sf"/>
</dbReference>
<dbReference type="NCBIfam" id="NF033788">
    <property type="entry name" value="HTH_metalloreg"/>
    <property type="match status" value="1"/>
</dbReference>
<reference evidence="3" key="1">
    <citation type="submission" date="2016-10" db="EMBL/GenBank/DDBJ databases">
        <authorList>
            <person name="Varghese N."/>
            <person name="Submissions S."/>
        </authorList>
    </citation>
    <scope>NUCLEOTIDE SEQUENCE [LARGE SCALE GENOMIC DNA]</scope>
    <source>
        <strain evidence="3">Nm69</strain>
    </source>
</reference>
<dbReference type="InterPro" id="IPR036388">
    <property type="entry name" value="WH-like_DNA-bd_sf"/>
</dbReference>
<evidence type="ECO:0000313" key="3">
    <source>
        <dbReference type="Proteomes" id="UP000199533"/>
    </source>
</evidence>
<proteinExistence type="predicted"/>
<dbReference type="PANTHER" id="PTHR38600">
    <property type="entry name" value="TRANSCRIPTIONAL REGULATORY PROTEIN"/>
    <property type="match status" value="1"/>
</dbReference>
<protein>
    <submittedName>
        <fullName evidence="2">Transcriptional regulator, ArsR family</fullName>
    </submittedName>
</protein>
<dbReference type="AlphaFoldDB" id="A0A1I4H0K2"/>
<feature type="domain" description="HTH arsR-type" evidence="1">
    <location>
        <begin position="13"/>
        <end position="108"/>
    </location>
</feature>
<dbReference type="InterPro" id="IPR011991">
    <property type="entry name" value="ArsR-like_HTH"/>
</dbReference>
<dbReference type="STRING" id="52441.SAMN05216302_10679"/>
<name>A0A1I4H0K2_9PROT</name>
<dbReference type="CDD" id="cd00090">
    <property type="entry name" value="HTH_ARSR"/>
    <property type="match status" value="1"/>
</dbReference>